<feature type="compositionally biased region" description="Polar residues" evidence="8">
    <location>
        <begin position="195"/>
        <end position="204"/>
    </location>
</feature>
<feature type="region of interest" description="Disordered" evidence="8">
    <location>
        <begin position="162"/>
        <end position="266"/>
    </location>
</feature>
<feature type="compositionally biased region" description="Basic and acidic residues" evidence="8">
    <location>
        <begin position="747"/>
        <end position="756"/>
    </location>
</feature>
<evidence type="ECO:0000259" key="9">
    <source>
        <dbReference type="PROSITE" id="PS50800"/>
    </source>
</evidence>
<feature type="compositionally biased region" description="Basic and acidic residues" evidence="8">
    <location>
        <begin position="864"/>
        <end position="881"/>
    </location>
</feature>
<feature type="compositionally biased region" description="Polar residues" evidence="8">
    <location>
        <begin position="455"/>
        <end position="466"/>
    </location>
</feature>
<feature type="compositionally biased region" description="Polar residues" evidence="8">
    <location>
        <begin position="476"/>
        <end position="485"/>
    </location>
</feature>
<keyword evidence="5" id="KW-0159">Chromosome partition</keyword>
<feature type="compositionally biased region" description="Basic and acidic residues" evidence="8">
    <location>
        <begin position="716"/>
        <end position="731"/>
    </location>
</feature>
<feature type="compositionally biased region" description="Polar residues" evidence="8">
    <location>
        <begin position="249"/>
        <end position="266"/>
    </location>
</feature>
<dbReference type="Pfam" id="PF03941">
    <property type="entry name" value="INCENP_ARK-bind"/>
    <property type="match status" value="1"/>
</dbReference>
<dbReference type="PROSITE" id="PS50800">
    <property type="entry name" value="SAP"/>
    <property type="match status" value="1"/>
</dbReference>
<feature type="region of interest" description="Disordered" evidence="8">
    <location>
        <begin position="293"/>
        <end position="552"/>
    </location>
</feature>
<feature type="compositionally biased region" description="Polar residues" evidence="8">
    <location>
        <begin position="427"/>
        <end position="442"/>
    </location>
</feature>
<dbReference type="GO" id="GO:0000776">
    <property type="term" value="C:kinetochore"/>
    <property type="evidence" value="ECO:0007669"/>
    <property type="project" value="TreeGrafter"/>
</dbReference>
<feature type="compositionally biased region" description="Low complexity" evidence="8">
    <location>
        <begin position="513"/>
        <end position="535"/>
    </location>
</feature>
<keyword evidence="11" id="KW-1185">Reference proteome</keyword>
<name>A0A6G0X277_9STRA</name>
<dbReference type="InterPro" id="IPR036361">
    <property type="entry name" value="SAP_dom_sf"/>
</dbReference>
<dbReference type="PANTHER" id="PTHR13142">
    <property type="entry name" value="INNER CENTROMERE PROTEIN"/>
    <property type="match status" value="1"/>
</dbReference>
<proteinExistence type="inferred from homology"/>
<dbReference type="Gene3D" id="1.10.720.30">
    <property type="entry name" value="SAP domain"/>
    <property type="match status" value="1"/>
</dbReference>
<gene>
    <name evidence="10" type="ORF">Ae201684_009434</name>
</gene>
<keyword evidence="4" id="KW-0963">Cytoplasm</keyword>
<evidence type="ECO:0000256" key="7">
    <source>
        <dbReference type="ARBA" id="ARBA00023242"/>
    </source>
</evidence>
<feature type="compositionally biased region" description="Polar residues" evidence="8">
    <location>
        <begin position="1015"/>
        <end position="1040"/>
    </location>
</feature>
<feature type="compositionally biased region" description="Polar residues" evidence="8">
    <location>
        <begin position="352"/>
        <end position="362"/>
    </location>
</feature>
<feature type="region of interest" description="Disordered" evidence="8">
    <location>
        <begin position="592"/>
        <end position="614"/>
    </location>
</feature>
<feature type="region of interest" description="Disordered" evidence="8">
    <location>
        <begin position="716"/>
        <end position="803"/>
    </location>
</feature>
<evidence type="ECO:0000256" key="6">
    <source>
        <dbReference type="ARBA" id="ARBA00023212"/>
    </source>
</evidence>
<dbReference type="InterPro" id="IPR005635">
    <property type="entry name" value="Inner_centromere_prot_ARK-bd"/>
</dbReference>
<dbReference type="GO" id="GO:1990385">
    <property type="term" value="C:meiotic spindle midzone"/>
    <property type="evidence" value="ECO:0007669"/>
    <property type="project" value="TreeGrafter"/>
</dbReference>
<evidence type="ECO:0000256" key="3">
    <source>
        <dbReference type="ARBA" id="ARBA00010042"/>
    </source>
</evidence>
<feature type="compositionally biased region" description="Polar residues" evidence="8">
    <location>
        <begin position="645"/>
        <end position="655"/>
    </location>
</feature>
<evidence type="ECO:0000256" key="2">
    <source>
        <dbReference type="ARBA" id="ARBA00004186"/>
    </source>
</evidence>
<feature type="compositionally biased region" description="Basic and acidic residues" evidence="8">
    <location>
        <begin position="205"/>
        <end position="218"/>
    </location>
</feature>
<feature type="compositionally biased region" description="Basic and acidic residues" evidence="8">
    <location>
        <begin position="364"/>
        <end position="397"/>
    </location>
</feature>
<keyword evidence="7" id="KW-0539">Nucleus</keyword>
<evidence type="ECO:0000313" key="11">
    <source>
        <dbReference type="Proteomes" id="UP000481153"/>
    </source>
</evidence>
<dbReference type="GO" id="GO:0000281">
    <property type="term" value="P:mitotic cytokinesis"/>
    <property type="evidence" value="ECO:0007669"/>
    <property type="project" value="TreeGrafter"/>
</dbReference>
<dbReference type="GO" id="GO:0032133">
    <property type="term" value="C:chromosome passenger complex"/>
    <property type="evidence" value="ECO:0007669"/>
    <property type="project" value="TreeGrafter"/>
</dbReference>
<accession>A0A6G0X277</accession>
<dbReference type="EMBL" id="VJMJ01000119">
    <property type="protein sequence ID" value="KAF0733876.1"/>
    <property type="molecule type" value="Genomic_DNA"/>
</dbReference>
<reference evidence="10 11" key="1">
    <citation type="submission" date="2019-07" db="EMBL/GenBank/DDBJ databases">
        <title>Genomics analysis of Aphanomyces spp. identifies a new class of oomycete effector associated with host adaptation.</title>
        <authorList>
            <person name="Gaulin E."/>
        </authorList>
    </citation>
    <scope>NUCLEOTIDE SEQUENCE [LARGE SCALE GENOMIC DNA]</scope>
    <source>
        <strain evidence="10 11">ATCC 201684</strain>
    </source>
</reference>
<dbReference type="Proteomes" id="UP000481153">
    <property type="component" value="Unassembled WGS sequence"/>
</dbReference>
<dbReference type="GO" id="GO:0051257">
    <property type="term" value="P:meiotic spindle midzone assembly"/>
    <property type="evidence" value="ECO:0007669"/>
    <property type="project" value="TreeGrafter"/>
</dbReference>
<feature type="region of interest" description="Disordered" evidence="8">
    <location>
        <begin position="853"/>
        <end position="894"/>
    </location>
</feature>
<evidence type="ECO:0000313" key="10">
    <source>
        <dbReference type="EMBL" id="KAF0733876.1"/>
    </source>
</evidence>
<protein>
    <recommendedName>
        <fullName evidence="9">SAP domain-containing protein</fullName>
    </recommendedName>
</protein>
<organism evidence="10 11">
    <name type="scientific">Aphanomyces euteiches</name>
    <dbReference type="NCBI Taxonomy" id="100861"/>
    <lineage>
        <taxon>Eukaryota</taxon>
        <taxon>Sar</taxon>
        <taxon>Stramenopiles</taxon>
        <taxon>Oomycota</taxon>
        <taxon>Saprolegniomycetes</taxon>
        <taxon>Saprolegniales</taxon>
        <taxon>Verrucalvaceae</taxon>
        <taxon>Aphanomyces</taxon>
    </lineage>
</organism>
<feature type="compositionally biased region" description="Low complexity" evidence="8">
    <location>
        <begin position="103"/>
        <end position="116"/>
    </location>
</feature>
<comment type="subcellular location">
    <subcellularLocation>
        <location evidence="2">Cytoplasm</location>
        <location evidence="2">Cytoskeleton</location>
        <location evidence="2">Spindle</location>
    </subcellularLocation>
    <subcellularLocation>
        <location evidence="1">Nucleus</location>
    </subcellularLocation>
</comment>
<dbReference type="PANTHER" id="PTHR13142:SF1">
    <property type="entry name" value="INNER CENTROMERE PROTEIN"/>
    <property type="match status" value="1"/>
</dbReference>
<dbReference type="SUPFAM" id="SSF68906">
    <property type="entry name" value="SAP domain"/>
    <property type="match status" value="1"/>
</dbReference>
<feature type="region of interest" description="Disordered" evidence="8">
    <location>
        <begin position="817"/>
        <end position="837"/>
    </location>
</feature>
<dbReference type="AlphaFoldDB" id="A0A6G0X277"/>
<dbReference type="GO" id="GO:0030496">
    <property type="term" value="C:midbody"/>
    <property type="evidence" value="ECO:0007669"/>
    <property type="project" value="TreeGrafter"/>
</dbReference>
<comment type="similarity">
    <text evidence="3">Belongs to the INCENP family.</text>
</comment>
<feature type="compositionally biased region" description="Low complexity" evidence="8">
    <location>
        <begin position="818"/>
        <end position="832"/>
    </location>
</feature>
<feature type="region of interest" description="Disordered" evidence="8">
    <location>
        <begin position="63"/>
        <end position="122"/>
    </location>
</feature>
<keyword evidence="6" id="KW-0206">Cytoskeleton</keyword>
<comment type="caution">
    <text evidence="10">The sequence shown here is derived from an EMBL/GenBank/DDBJ whole genome shotgun (WGS) entry which is preliminary data.</text>
</comment>
<evidence type="ECO:0000256" key="8">
    <source>
        <dbReference type="SAM" id="MobiDB-lite"/>
    </source>
</evidence>
<feature type="compositionally biased region" description="Acidic residues" evidence="8">
    <location>
        <begin position="1056"/>
        <end position="1066"/>
    </location>
</feature>
<dbReference type="VEuPathDB" id="FungiDB:AeMF1_003448"/>
<evidence type="ECO:0000256" key="1">
    <source>
        <dbReference type="ARBA" id="ARBA00004123"/>
    </source>
</evidence>
<feature type="domain" description="SAP" evidence="9">
    <location>
        <begin position="124"/>
        <end position="158"/>
    </location>
</feature>
<feature type="region of interest" description="Disordered" evidence="8">
    <location>
        <begin position="641"/>
        <end position="702"/>
    </location>
</feature>
<feature type="compositionally biased region" description="Basic and acidic residues" evidence="8">
    <location>
        <begin position="693"/>
        <end position="702"/>
    </location>
</feature>
<dbReference type="GO" id="GO:0051310">
    <property type="term" value="P:metaphase chromosome alignment"/>
    <property type="evidence" value="ECO:0007669"/>
    <property type="project" value="TreeGrafter"/>
</dbReference>
<dbReference type="InterPro" id="IPR003034">
    <property type="entry name" value="SAP_dom"/>
</dbReference>
<feature type="region of interest" description="Disordered" evidence="8">
    <location>
        <begin position="982"/>
        <end position="1071"/>
    </location>
</feature>
<feature type="compositionally biased region" description="Basic and acidic residues" evidence="8">
    <location>
        <begin position="593"/>
        <end position="607"/>
    </location>
</feature>
<dbReference type="GO" id="GO:0005634">
    <property type="term" value="C:nucleus"/>
    <property type="evidence" value="ECO:0007669"/>
    <property type="project" value="UniProtKB-SubCell"/>
</dbReference>
<evidence type="ECO:0000256" key="4">
    <source>
        <dbReference type="ARBA" id="ARBA00022490"/>
    </source>
</evidence>
<dbReference type="Pfam" id="PF02037">
    <property type="entry name" value="SAP"/>
    <property type="match status" value="1"/>
</dbReference>
<dbReference type="SMART" id="SM00513">
    <property type="entry name" value="SAP"/>
    <property type="match status" value="1"/>
</dbReference>
<evidence type="ECO:0000256" key="5">
    <source>
        <dbReference type="ARBA" id="ARBA00022829"/>
    </source>
</evidence>
<sequence length="1156" mass="129051">MEDDYFRRAQENLLENTNKATNALDHAFKENCKWLSAIYCSMSLEIRRPVTNSKKRRLDLDLAKSSQHQEVFSEKRRKSTEEPIQVLQSGEASEDETNISNLSQSSRSSRAASRRQNGTRKINPFKLKVADLRKELKDRGLNATGLKATLIARLAEALDENRQASKGNQLSDIKLSDKNDGGGSHDDEIVDDSDMSTQDVSNSFNDKDALPNLEKDVAPLKAHSPETNVKAKPSDLSLQKTKETRDIASKTTSAMFKQSAEQSVSNRSEYNAIEIIKQNKKISEPIVVDLVSPEKQSIDGSEAKELASNRTLGESPPQIEETSSVSSFLVREESSLEYTKTNEGQKRRISPTVPSETTSGSSIEPDHEKLVEYSSPTKEKSHDSESPPESRKRKDSIPAKAPSPPKKIVKAVALFDSRVSPFLPRQNKPSTHQSSKLANSSQEKQKLVAEFSDVSPISTASDSKSNAKAPFESGISPIQASTSEESGAVKPKQVLVESFDKHASPRFGKSLTSSNQQPRQYSNSSSSGNQSSQTNHFHTFSHATKKSEDESVTVMDSDLLMSTAASLFASATSPIVKGFASFKSAFGLVKSKPRIDDSSNDPKEVKIVRSPSQRVPAQKIFQSRPRTDVDIQNSLKADINAAREVSTSQPKTNFEANHKPKFTSPVKKFIPEWHTPERQSSPVRINPPVARHGQVDDAQRELQETIEREAKRLRLAAKESAKKRIEEEKIGKGKTTRKLSISASPDVKSKKNENVDVVKFQPKQPHSPLSTDVVDDLEKENKSDEYDENASVTESKVVPKRPLNLVSGLHSFTALVENKSSQPTSQTSNSSKGAGPIVVSSLKMAERNRLAEQKRLLEKKKRKEALLKKYEDQRKQDEEKRKKIPAVSTKEQNENIALEIRAKREREFNEKKLREAELAKKKQNRLQGLQALDDKKKQQMFKEKEQRIKENVDRMRQEREYEGKKTIRHDHSVEVAVLVSSSTAKNVDSAKTSTAKSSDKNAIVGPTKDEHQAVALSSSSKQRQGVTAYSTKLVENSSMAKENISEKEHTNYEMSDGPESDDSGNSDDERKKIPNWAQRDALEDALARQFGPRAIDPTPSIFPDFVDTCDLEAIFQPVDSKKKKRFNKRTSSGNWLADKPTIREKVAYKRDMGFIN</sequence>
<feature type="compositionally biased region" description="Basic and acidic residues" evidence="8">
    <location>
        <begin position="174"/>
        <end position="187"/>
    </location>
</feature>